<dbReference type="Proteomes" id="UP000503498">
    <property type="component" value="Chromosome"/>
</dbReference>
<dbReference type="Pfam" id="PF13174">
    <property type="entry name" value="TPR_6"/>
    <property type="match status" value="1"/>
</dbReference>
<reference evidence="3 4" key="2">
    <citation type="submission" date="2020-04" db="EMBL/GenBank/DDBJ databases">
        <authorList>
            <person name="Fomenkov A."/>
            <person name="Anton B.P."/>
            <person name="Roberts R.J."/>
        </authorList>
    </citation>
    <scope>NUCLEOTIDE SEQUENCE [LARGE SCALE GENOMIC DNA]</scope>
    <source>
        <strain evidence="3 4">NEB122</strain>
    </source>
</reference>
<dbReference type="EMBL" id="CP051651">
    <property type="protein sequence ID" value="QJD67138.1"/>
    <property type="molecule type" value="Genomic_DNA"/>
</dbReference>
<dbReference type="SUPFAM" id="SSF48452">
    <property type="entry name" value="TPR-like"/>
    <property type="match status" value="1"/>
</dbReference>
<name>A0A7Z2ZGH9_XANCA</name>
<dbReference type="Pfam" id="PF13469">
    <property type="entry name" value="Sulfotransfer_3"/>
    <property type="match status" value="1"/>
</dbReference>
<sequence>MKTSLQQAAQLLQQGQLPQAIAAYRHILQTKPDCADAWYNLGYLLRRTGEAAAALDAYGQALRCGADAPEQIHLNRAALLSEQLHQDTLALHELGLALRCRPDYPPALLNLGNLHEELGDRDQAIAAYSRLIGIAHADASTHALQLQAGARLLHLDPPTHATDARLVSLARAVAVGGQDAALMSTISHALAQAYDRLGLHQLAFAAASTANRHGHTRARRYDPQRIEQFFSDLTCVFAQDSPEHRHDTLAAAHDTTEPLFICGMFRSGSTLLEQVLSRHPNIAAGGELDALPRLVAQTLSPFPQAAHALSGQMLTQLAARYRQRVAMAVPEQAQLRYITDKRPDNFQLIGLIKRLFPLARIVHTRRHPLDTGLSIFMQQLNPHQFGYAGKLEDIGHFYASYAQLMRHWLALYPDSIHTFDYDAFVAAPEPTLRALLDFLQLPWEPECLDFHRARNAVRTASYWQVRRPLHSEASGRWRAYAAQLSPLRDALTRAGVAIAE</sequence>
<protein>
    <submittedName>
        <fullName evidence="3">Tetratricopeptide repeat protein</fullName>
    </submittedName>
</protein>
<feature type="repeat" description="TPR" evidence="2">
    <location>
        <begin position="35"/>
        <end position="68"/>
    </location>
</feature>
<dbReference type="SMART" id="SM00028">
    <property type="entry name" value="TPR"/>
    <property type="match status" value="3"/>
</dbReference>
<dbReference type="GO" id="GO:0008476">
    <property type="term" value="F:protein-tyrosine sulfotransferase activity"/>
    <property type="evidence" value="ECO:0007669"/>
    <property type="project" value="InterPro"/>
</dbReference>
<organism evidence="3 4">
    <name type="scientific">Xanthomonas campestris pv. badrii</name>
    <dbReference type="NCBI Taxonomy" id="149696"/>
    <lineage>
        <taxon>Bacteria</taxon>
        <taxon>Pseudomonadati</taxon>
        <taxon>Pseudomonadota</taxon>
        <taxon>Gammaproteobacteria</taxon>
        <taxon>Lysobacterales</taxon>
        <taxon>Lysobacteraceae</taxon>
        <taxon>Xanthomonas</taxon>
    </lineage>
</organism>
<dbReference type="PROSITE" id="PS50005">
    <property type="entry name" value="TPR"/>
    <property type="match status" value="2"/>
</dbReference>
<dbReference type="Pfam" id="PF13432">
    <property type="entry name" value="TPR_16"/>
    <property type="match status" value="1"/>
</dbReference>
<dbReference type="InterPro" id="IPR011990">
    <property type="entry name" value="TPR-like_helical_dom_sf"/>
</dbReference>
<keyword evidence="2" id="KW-0802">TPR repeat</keyword>
<proteinExistence type="predicted"/>
<dbReference type="InterPro" id="IPR019734">
    <property type="entry name" value="TPR_rpt"/>
</dbReference>
<dbReference type="AlphaFoldDB" id="A0A7Z2ZGH9"/>
<evidence type="ECO:0000256" key="1">
    <source>
        <dbReference type="ARBA" id="ARBA00022679"/>
    </source>
</evidence>
<dbReference type="RefSeq" id="WP_169705474.1">
    <property type="nucleotide sequence ID" value="NZ_CP051651.1"/>
</dbReference>
<reference evidence="3 4" key="1">
    <citation type="submission" date="2020-04" db="EMBL/GenBank/DDBJ databases">
        <title>Genome-Wide Identification of 5-Methylcytosine Sites in Bacterial Genomes By High-Throughput Sequencing of MspJI Restriction Fragments.</title>
        <authorList>
            <person name="Wu V."/>
        </authorList>
    </citation>
    <scope>NUCLEOTIDE SEQUENCE [LARGE SCALE GENOMIC DNA]</scope>
    <source>
        <strain evidence="3 4">NEB122</strain>
    </source>
</reference>
<dbReference type="PANTHER" id="PTHR12788">
    <property type="entry name" value="PROTEIN-TYROSINE SULFOTRANSFERASE 2"/>
    <property type="match status" value="1"/>
</dbReference>
<dbReference type="PANTHER" id="PTHR12788:SF10">
    <property type="entry name" value="PROTEIN-TYROSINE SULFOTRANSFERASE"/>
    <property type="match status" value="1"/>
</dbReference>
<feature type="repeat" description="TPR" evidence="2">
    <location>
        <begin position="105"/>
        <end position="138"/>
    </location>
</feature>
<evidence type="ECO:0000313" key="4">
    <source>
        <dbReference type="Proteomes" id="UP000503498"/>
    </source>
</evidence>
<evidence type="ECO:0000313" key="3">
    <source>
        <dbReference type="EMBL" id="QJD67138.1"/>
    </source>
</evidence>
<evidence type="ECO:0000256" key="2">
    <source>
        <dbReference type="PROSITE-ProRule" id="PRU00339"/>
    </source>
</evidence>
<gene>
    <name evidence="3" type="ORF">HG421_04985</name>
</gene>
<dbReference type="Gene3D" id="3.40.50.300">
    <property type="entry name" value="P-loop containing nucleotide triphosphate hydrolases"/>
    <property type="match status" value="1"/>
</dbReference>
<accession>A0A7Z2ZGH9</accession>
<dbReference type="InterPro" id="IPR027417">
    <property type="entry name" value="P-loop_NTPase"/>
</dbReference>
<dbReference type="Gene3D" id="1.25.40.10">
    <property type="entry name" value="Tetratricopeptide repeat domain"/>
    <property type="match status" value="2"/>
</dbReference>
<dbReference type="SUPFAM" id="SSF52540">
    <property type="entry name" value="P-loop containing nucleoside triphosphate hydrolases"/>
    <property type="match status" value="1"/>
</dbReference>
<dbReference type="InterPro" id="IPR026634">
    <property type="entry name" value="TPST-like"/>
</dbReference>
<keyword evidence="1" id="KW-0808">Transferase</keyword>